<dbReference type="OrthoDB" id="1668230at2759"/>
<dbReference type="SUPFAM" id="SSF56112">
    <property type="entry name" value="Protein kinase-like (PK-like)"/>
    <property type="match status" value="1"/>
</dbReference>
<feature type="region of interest" description="Disordered" evidence="3">
    <location>
        <begin position="87"/>
        <end position="118"/>
    </location>
</feature>
<feature type="compositionally biased region" description="Low complexity" evidence="3">
    <location>
        <begin position="1"/>
        <end position="10"/>
    </location>
</feature>
<sequence>MEKSQANQGPGAAGPAGPGSGSSAPQVSSALTESTNSIPPDEFAQMLQERGIRASPFQHSPAPSPTTNPVTSSELPTRHLAETAPGAVAAGTAPPPHTAMEGEGFSQAPSGTTNPFTSSDLARRLTETAPGAAAIGTAPPLHTTIAGEGVSQAPSGTTNPFTRSDLARRLIDTAPMLAAGTTPFWHTAIKGERFSPAPSGTTNPFTSSELAHRLAETAPGAAAAAGIAPPLPHTAAEGEGRSDVLVQHHHPLRGGAHSGPDVRIILAATSKQAVTVQLDPLGYTDPGTGTADAAVFQRAILDAAAEPGGTALPGALSYQKLSVTQSKKHVGMAIQAKAYPNDASLLLHCELFFDPAADRIAIKNRDSGPVKVQLLAESGGEGVSDDGRPAAQRERLLARAFEIKAKTVQLLEAGQWEIRAASGLHVLDFTILPRRHIEITRGGPQQGTKRGHDGASQSQEEDEPSAQTKKGKLFQEADDDGNDTETVVFQRAPPHEPLTTARLLPASSSKTPTREIVPVPTLGHPMEELRAGDTARIIGHRGEDYTLSYERRIAFRAGCHVFAGQHSALPPGVDSAVAVVKVIRSPSKPVRTGTSAIVAGRLTHMAELWLAEVKNHLKVSQHASVVRLFDADARFLAMYMEHVNAPALDHSSYRASQNYCNLTPTDAGRVLSDMSSALRYIHSQGIVHNDIKPGNILYSPKSRDSRGAVLIDFGLSSEADDQHLSTGGTPWYVPPELLREEEHGGPARGTPGDVFALGVVMLFLVRKLPLPESCKDHPEWKIKEVLRGNDDASAAMETWLAVVESVSKKLDNSNMLEGLVERMVRKAVEKRIQVETLYEAAAKV</sequence>
<feature type="compositionally biased region" description="Low complexity" evidence="3">
    <location>
        <begin position="21"/>
        <end position="30"/>
    </location>
</feature>
<dbReference type="Pfam" id="PF00069">
    <property type="entry name" value="Pkinase"/>
    <property type="match status" value="1"/>
</dbReference>
<dbReference type="PANTHER" id="PTHR24346:SF30">
    <property type="entry name" value="MATERNAL EMBRYONIC LEUCINE ZIPPER KINASE"/>
    <property type="match status" value="1"/>
</dbReference>
<dbReference type="PROSITE" id="PS50011">
    <property type="entry name" value="PROTEIN_KINASE_DOM"/>
    <property type="match status" value="1"/>
</dbReference>
<feature type="region of interest" description="Disordered" evidence="3">
    <location>
        <begin position="440"/>
        <end position="519"/>
    </location>
</feature>
<feature type="region of interest" description="Disordered" evidence="3">
    <location>
        <begin position="1"/>
        <end position="74"/>
    </location>
</feature>
<dbReference type="GO" id="GO:0005524">
    <property type="term" value="F:ATP binding"/>
    <property type="evidence" value="ECO:0007669"/>
    <property type="project" value="UniProtKB-KW"/>
</dbReference>
<proteinExistence type="predicted"/>
<gene>
    <name evidence="5" type="ORF">MAPG_01764</name>
</gene>
<dbReference type="VEuPathDB" id="FungiDB:MAPG_01764"/>
<evidence type="ECO:0000313" key="7">
    <source>
        <dbReference type="Proteomes" id="UP000011715"/>
    </source>
</evidence>
<dbReference type="GO" id="GO:0035556">
    <property type="term" value="P:intracellular signal transduction"/>
    <property type="evidence" value="ECO:0007669"/>
    <property type="project" value="TreeGrafter"/>
</dbReference>
<feature type="compositionally biased region" description="Polar residues" evidence="3">
    <location>
        <begin position="65"/>
        <end position="74"/>
    </location>
</feature>
<dbReference type="EMBL" id="GL876966">
    <property type="protein sequence ID" value="KLU82695.1"/>
    <property type="molecule type" value="Genomic_DNA"/>
</dbReference>
<evidence type="ECO:0000256" key="3">
    <source>
        <dbReference type="SAM" id="MobiDB-lite"/>
    </source>
</evidence>
<keyword evidence="5" id="KW-0808">Transferase</keyword>
<dbReference type="GO" id="GO:0004674">
    <property type="term" value="F:protein serine/threonine kinase activity"/>
    <property type="evidence" value="ECO:0007669"/>
    <property type="project" value="TreeGrafter"/>
</dbReference>
<feature type="domain" description="Protein kinase" evidence="4">
    <location>
        <begin position="547"/>
        <end position="844"/>
    </location>
</feature>
<dbReference type="GO" id="GO:0005737">
    <property type="term" value="C:cytoplasm"/>
    <property type="evidence" value="ECO:0007669"/>
    <property type="project" value="TreeGrafter"/>
</dbReference>
<dbReference type="GO" id="GO:0051094">
    <property type="term" value="P:positive regulation of developmental process"/>
    <property type="evidence" value="ECO:0007669"/>
    <property type="project" value="UniProtKB-ARBA"/>
</dbReference>
<keyword evidence="7" id="KW-1185">Reference proteome</keyword>
<feature type="compositionally biased region" description="Polar residues" evidence="3">
    <location>
        <begin position="152"/>
        <end position="162"/>
    </location>
</feature>
<reference evidence="7" key="2">
    <citation type="submission" date="2010-05" db="EMBL/GenBank/DDBJ databases">
        <title>The genome sequence of Magnaporthe poae strain ATCC 64411.</title>
        <authorList>
            <person name="Ma L.-J."/>
            <person name="Dead R."/>
            <person name="Young S."/>
            <person name="Zeng Q."/>
            <person name="Koehrsen M."/>
            <person name="Alvarado L."/>
            <person name="Berlin A."/>
            <person name="Chapman S.B."/>
            <person name="Chen Z."/>
            <person name="Freedman E."/>
            <person name="Gellesch M."/>
            <person name="Goldberg J."/>
            <person name="Griggs A."/>
            <person name="Gujja S."/>
            <person name="Heilman E.R."/>
            <person name="Heiman D."/>
            <person name="Hepburn T."/>
            <person name="Howarth C."/>
            <person name="Jen D."/>
            <person name="Larson L."/>
            <person name="Mehta T."/>
            <person name="Neiman D."/>
            <person name="Pearson M."/>
            <person name="Roberts A."/>
            <person name="Saif S."/>
            <person name="Shea T."/>
            <person name="Shenoy N."/>
            <person name="Sisk P."/>
            <person name="Stolte C."/>
            <person name="Sykes S."/>
            <person name="Walk T."/>
            <person name="White J."/>
            <person name="Yandava C."/>
            <person name="Haas B."/>
            <person name="Nusbaum C."/>
            <person name="Birren B."/>
        </authorList>
    </citation>
    <scope>NUCLEOTIDE SEQUENCE [LARGE SCALE GENOMIC DNA]</scope>
    <source>
        <strain evidence="7">ATCC 64411 / 73-15</strain>
    </source>
</reference>
<accession>A0A0C4DPJ6</accession>
<keyword evidence="2" id="KW-0067">ATP-binding</keyword>
<dbReference type="EnsemblFungi" id="MAPG_01764T0">
    <property type="protein sequence ID" value="MAPG_01764T0"/>
    <property type="gene ID" value="MAPG_01764"/>
</dbReference>
<evidence type="ECO:0000313" key="5">
    <source>
        <dbReference type="EMBL" id="KLU82695.1"/>
    </source>
</evidence>
<dbReference type="SMART" id="SM00220">
    <property type="entry name" value="S_TKc"/>
    <property type="match status" value="1"/>
</dbReference>
<dbReference type="CDD" id="cd00180">
    <property type="entry name" value="PKc"/>
    <property type="match status" value="1"/>
</dbReference>
<dbReference type="OMA" id="AMRENCH"/>
<evidence type="ECO:0000256" key="2">
    <source>
        <dbReference type="ARBA" id="ARBA00022840"/>
    </source>
</evidence>
<protein>
    <submittedName>
        <fullName evidence="5">CAMK protein kinase</fullName>
    </submittedName>
</protein>
<dbReference type="InterPro" id="IPR000719">
    <property type="entry name" value="Prot_kinase_dom"/>
</dbReference>
<organism evidence="6 7">
    <name type="scientific">Magnaporthiopsis poae (strain ATCC 64411 / 73-15)</name>
    <name type="common">Kentucky bluegrass fungus</name>
    <name type="synonym">Magnaporthe poae</name>
    <dbReference type="NCBI Taxonomy" id="644358"/>
    <lineage>
        <taxon>Eukaryota</taxon>
        <taxon>Fungi</taxon>
        <taxon>Dikarya</taxon>
        <taxon>Ascomycota</taxon>
        <taxon>Pezizomycotina</taxon>
        <taxon>Sordariomycetes</taxon>
        <taxon>Sordariomycetidae</taxon>
        <taxon>Magnaporthales</taxon>
        <taxon>Magnaporthaceae</taxon>
        <taxon>Magnaporthiopsis</taxon>
    </lineage>
</organism>
<evidence type="ECO:0000313" key="6">
    <source>
        <dbReference type="EnsemblFungi" id="MAPG_01764T0"/>
    </source>
</evidence>
<reference evidence="6" key="4">
    <citation type="journal article" date="2015" name="G3 (Bethesda)">
        <title>Genome sequences of three phytopathogenic species of the Magnaporthaceae family of fungi.</title>
        <authorList>
            <person name="Okagaki L.H."/>
            <person name="Nunes C.C."/>
            <person name="Sailsbery J."/>
            <person name="Clay B."/>
            <person name="Brown D."/>
            <person name="John T."/>
            <person name="Oh Y."/>
            <person name="Young N."/>
            <person name="Fitzgerald M."/>
            <person name="Haas B.J."/>
            <person name="Zeng Q."/>
            <person name="Young S."/>
            <person name="Adiconis X."/>
            <person name="Fan L."/>
            <person name="Levin J.Z."/>
            <person name="Mitchell T.K."/>
            <person name="Okubara P.A."/>
            <person name="Farman M.L."/>
            <person name="Kohn L.M."/>
            <person name="Birren B."/>
            <person name="Ma L.-J."/>
            <person name="Dean R.A."/>
        </authorList>
    </citation>
    <scope>NUCLEOTIDE SEQUENCE</scope>
    <source>
        <strain evidence="6">ATCC 64411 / 73-15</strain>
    </source>
</reference>
<evidence type="ECO:0000256" key="1">
    <source>
        <dbReference type="ARBA" id="ARBA00022741"/>
    </source>
</evidence>
<keyword evidence="1" id="KW-0547">Nucleotide-binding</keyword>
<reference evidence="6" key="5">
    <citation type="submission" date="2015-06" db="UniProtKB">
        <authorList>
            <consortium name="EnsemblFungi"/>
        </authorList>
    </citation>
    <scope>IDENTIFICATION</scope>
    <source>
        <strain evidence="6">ATCC 64411</strain>
    </source>
</reference>
<dbReference type="AlphaFoldDB" id="A0A0C4DPJ6"/>
<keyword evidence="5" id="KW-0418">Kinase</keyword>
<evidence type="ECO:0000259" key="4">
    <source>
        <dbReference type="PROSITE" id="PS50011"/>
    </source>
</evidence>
<dbReference type="Gene3D" id="1.10.510.10">
    <property type="entry name" value="Transferase(Phosphotransferase) domain 1"/>
    <property type="match status" value="1"/>
</dbReference>
<dbReference type="STRING" id="644358.A0A0C4DPJ6"/>
<dbReference type="Proteomes" id="UP000011715">
    <property type="component" value="Unassembled WGS sequence"/>
</dbReference>
<feature type="compositionally biased region" description="Polar residues" evidence="3">
    <location>
        <begin position="107"/>
        <end position="118"/>
    </location>
</feature>
<dbReference type="InterPro" id="IPR011009">
    <property type="entry name" value="Kinase-like_dom_sf"/>
</dbReference>
<feature type="compositionally biased region" description="Gly residues" evidence="3">
    <location>
        <begin position="11"/>
        <end position="20"/>
    </location>
</feature>
<dbReference type="EMBL" id="ADBL01000434">
    <property type="status" value="NOT_ANNOTATED_CDS"/>
    <property type="molecule type" value="Genomic_DNA"/>
</dbReference>
<dbReference type="PANTHER" id="PTHR24346">
    <property type="entry name" value="MAP/MICROTUBULE AFFINITY-REGULATING KINASE"/>
    <property type="match status" value="1"/>
</dbReference>
<feature type="region of interest" description="Disordered" evidence="3">
    <location>
        <begin position="132"/>
        <end position="162"/>
    </location>
</feature>
<dbReference type="InterPro" id="IPR008271">
    <property type="entry name" value="Ser/Thr_kinase_AS"/>
</dbReference>
<dbReference type="eggNOG" id="KOG0032">
    <property type="taxonomic scope" value="Eukaryota"/>
</dbReference>
<reference evidence="5" key="1">
    <citation type="submission" date="2010-05" db="EMBL/GenBank/DDBJ databases">
        <title>The Genome Sequence of Magnaporthe poae strain ATCC 64411.</title>
        <authorList>
            <consortium name="The Broad Institute Genome Sequencing Platform"/>
            <consortium name="Broad Institute Genome Sequencing Center for Infectious Disease"/>
            <person name="Ma L.-J."/>
            <person name="Dead R."/>
            <person name="Young S."/>
            <person name="Zeng Q."/>
            <person name="Koehrsen M."/>
            <person name="Alvarado L."/>
            <person name="Berlin A."/>
            <person name="Chapman S.B."/>
            <person name="Chen Z."/>
            <person name="Freedman E."/>
            <person name="Gellesch M."/>
            <person name="Goldberg J."/>
            <person name="Griggs A."/>
            <person name="Gujja S."/>
            <person name="Heilman E.R."/>
            <person name="Heiman D."/>
            <person name="Hepburn T."/>
            <person name="Howarth C."/>
            <person name="Jen D."/>
            <person name="Larson L."/>
            <person name="Mehta T."/>
            <person name="Neiman D."/>
            <person name="Pearson M."/>
            <person name="Roberts A."/>
            <person name="Saif S."/>
            <person name="Shea T."/>
            <person name="Shenoy N."/>
            <person name="Sisk P."/>
            <person name="Stolte C."/>
            <person name="Sykes S."/>
            <person name="Walk T."/>
            <person name="White J."/>
            <person name="Yandava C."/>
            <person name="Haas B."/>
            <person name="Nusbaum C."/>
            <person name="Birren B."/>
        </authorList>
    </citation>
    <scope>NUCLEOTIDE SEQUENCE</scope>
    <source>
        <strain evidence="5">ATCC 64411</strain>
    </source>
</reference>
<name>A0A0C4DPJ6_MAGP6</name>
<dbReference type="PROSITE" id="PS00108">
    <property type="entry name" value="PROTEIN_KINASE_ST"/>
    <property type="match status" value="1"/>
</dbReference>
<reference evidence="5" key="3">
    <citation type="submission" date="2011-03" db="EMBL/GenBank/DDBJ databases">
        <title>Annotation of Magnaporthe poae ATCC 64411.</title>
        <authorList>
            <person name="Ma L.-J."/>
            <person name="Dead R."/>
            <person name="Young S.K."/>
            <person name="Zeng Q."/>
            <person name="Gargeya S."/>
            <person name="Fitzgerald M."/>
            <person name="Haas B."/>
            <person name="Abouelleil A."/>
            <person name="Alvarado L."/>
            <person name="Arachchi H.M."/>
            <person name="Berlin A."/>
            <person name="Brown A."/>
            <person name="Chapman S.B."/>
            <person name="Chen Z."/>
            <person name="Dunbar C."/>
            <person name="Freedman E."/>
            <person name="Gearin G."/>
            <person name="Gellesch M."/>
            <person name="Goldberg J."/>
            <person name="Griggs A."/>
            <person name="Gujja S."/>
            <person name="Heiman D."/>
            <person name="Howarth C."/>
            <person name="Larson L."/>
            <person name="Lui A."/>
            <person name="MacDonald P.J.P."/>
            <person name="Mehta T."/>
            <person name="Montmayeur A."/>
            <person name="Murphy C."/>
            <person name="Neiman D."/>
            <person name="Pearson M."/>
            <person name="Priest M."/>
            <person name="Roberts A."/>
            <person name="Saif S."/>
            <person name="Shea T."/>
            <person name="Shenoy N."/>
            <person name="Sisk P."/>
            <person name="Stolte C."/>
            <person name="Sykes S."/>
            <person name="Yandava C."/>
            <person name="Wortman J."/>
            <person name="Nusbaum C."/>
            <person name="Birren B."/>
        </authorList>
    </citation>
    <scope>NUCLEOTIDE SEQUENCE</scope>
    <source>
        <strain evidence="5">ATCC 64411</strain>
    </source>
</reference>